<dbReference type="InterPro" id="IPR047667">
    <property type="entry name" value="ATPase_ComGA"/>
</dbReference>
<dbReference type="InterPro" id="IPR001482">
    <property type="entry name" value="T2SS/T4SS_dom"/>
</dbReference>
<keyword evidence="3" id="KW-0067">ATP-binding</keyword>
<gene>
    <name evidence="5" type="ORF">A3Q24_03870</name>
</gene>
<dbReference type="Pfam" id="PF00437">
    <property type="entry name" value="T2SSE"/>
    <property type="match status" value="1"/>
</dbReference>
<evidence type="ECO:0000313" key="6">
    <source>
        <dbReference type="Proteomes" id="UP000216008"/>
    </source>
</evidence>
<dbReference type="PROSITE" id="PS00662">
    <property type="entry name" value="T2SP_E"/>
    <property type="match status" value="1"/>
</dbReference>
<keyword evidence="2" id="KW-0547">Nucleotide-binding</keyword>
<dbReference type="RefSeq" id="WP_095182714.1">
    <property type="nucleotide sequence ID" value="NZ_NIBD01000020.1"/>
</dbReference>
<feature type="domain" description="Bacterial type II secretion system protein E" evidence="4">
    <location>
        <begin position="195"/>
        <end position="209"/>
    </location>
</feature>
<dbReference type="InterPro" id="IPR027417">
    <property type="entry name" value="P-loop_NTPase"/>
</dbReference>
<dbReference type="GO" id="GO:0016887">
    <property type="term" value="F:ATP hydrolysis activity"/>
    <property type="evidence" value="ECO:0007669"/>
    <property type="project" value="TreeGrafter"/>
</dbReference>
<reference evidence="5 6" key="1">
    <citation type="submission" date="2017-05" db="EMBL/GenBank/DDBJ databases">
        <title>Lactobacillus johnsonii from commercial turkeys.</title>
        <authorList>
            <person name="Johnson T.J."/>
            <person name="Youmans B."/>
        </authorList>
    </citation>
    <scope>NUCLEOTIDE SEQUENCE [LARGE SCALE GENOMIC DNA]</scope>
    <source>
        <strain evidence="5 6">UMNLJ114</strain>
    </source>
</reference>
<dbReference type="EMBL" id="NIBD01000020">
    <property type="protein sequence ID" value="PAB55719.1"/>
    <property type="molecule type" value="Genomic_DNA"/>
</dbReference>
<comment type="similarity">
    <text evidence="1">Belongs to the GSP E family.</text>
</comment>
<evidence type="ECO:0000256" key="3">
    <source>
        <dbReference type="ARBA" id="ARBA00022840"/>
    </source>
</evidence>
<dbReference type="CDD" id="cd01129">
    <property type="entry name" value="PulE-GspE-like"/>
    <property type="match status" value="1"/>
</dbReference>
<dbReference type="PANTHER" id="PTHR30258">
    <property type="entry name" value="TYPE II SECRETION SYSTEM PROTEIN GSPE-RELATED"/>
    <property type="match status" value="1"/>
</dbReference>
<dbReference type="SUPFAM" id="SSF52540">
    <property type="entry name" value="P-loop containing nucleoside triphosphate hydrolases"/>
    <property type="match status" value="1"/>
</dbReference>
<dbReference type="GO" id="GO:0005886">
    <property type="term" value="C:plasma membrane"/>
    <property type="evidence" value="ECO:0007669"/>
    <property type="project" value="TreeGrafter"/>
</dbReference>
<name>A0A267M823_LACJH</name>
<comment type="caution">
    <text evidence="5">The sequence shown here is derived from an EMBL/GenBank/DDBJ whole genome shotgun (WGS) entry which is preliminary data.</text>
</comment>
<dbReference type="Gene3D" id="3.30.450.90">
    <property type="match status" value="1"/>
</dbReference>
<dbReference type="GO" id="GO:0005524">
    <property type="term" value="F:ATP binding"/>
    <property type="evidence" value="ECO:0007669"/>
    <property type="project" value="UniProtKB-KW"/>
</dbReference>
<proteinExistence type="inferred from homology"/>
<evidence type="ECO:0000313" key="5">
    <source>
        <dbReference type="EMBL" id="PAB55719.1"/>
    </source>
</evidence>
<dbReference type="Proteomes" id="UP000216008">
    <property type="component" value="Unassembled WGS sequence"/>
</dbReference>
<dbReference type="PANTHER" id="PTHR30258:SF2">
    <property type="entry name" value="COMG OPERON PROTEIN 1"/>
    <property type="match status" value="1"/>
</dbReference>
<evidence type="ECO:0000256" key="1">
    <source>
        <dbReference type="ARBA" id="ARBA00006611"/>
    </source>
</evidence>
<organism evidence="5 6">
    <name type="scientific">Lactobacillus johnsonii</name>
    <dbReference type="NCBI Taxonomy" id="33959"/>
    <lineage>
        <taxon>Bacteria</taxon>
        <taxon>Bacillati</taxon>
        <taxon>Bacillota</taxon>
        <taxon>Bacilli</taxon>
        <taxon>Lactobacillales</taxon>
        <taxon>Lactobacillaceae</taxon>
        <taxon>Lactobacillus</taxon>
    </lineage>
</organism>
<dbReference type="AlphaFoldDB" id="A0A267M823"/>
<accession>A0A267M823</accession>
<protein>
    <submittedName>
        <fullName evidence="5">Competence protein</fullName>
    </submittedName>
</protein>
<sequence>MNEMSERILEEAMERHASDIFIFPIINGYEVKIRTAMGLNKIQELSRHGGRELLNYFKFQAQMDISERRRPQIGAYQIEFKRKKIFLRFSSVGEFAGAESLVVRLIYGEKNNNYFLPEQFNLIKKLTNQRGLIVTSGPTGSGKTSTMYELAQVIGKNKVVMTIEDPVEVWNPDFLQTQVNLIAGITYPDLLKAALRHRPDILIIGEIRDQETAKISINAALSGHLVLATIHAKTALQTISRLEGLGITKDELSNCLTAVSYQRLLPVKDKNDVACLMDIGYGEMLNQAIASNDKRGNLHDWQNNLNQLVKRGKISEKTQQLFEEG</sequence>
<evidence type="ECO:0000259" key="4">
    <source>
        <dbReference type="PROSITE" id="PS00662"/>
    </source>
</evidence>
<dbReference type="NCBIfam" id="NF041000">
    <property type="entry name" value="ATPase_ComGA"/>
    <property type="match status" value="1"/>
</dbReference>
<dbReference type="Gene3D" id="3.40.50.300">
    <property type="entry name" value="P-loop containing nucleotide triphosphate hydrolases"/>
    <property type="match status" value="1"/>
</dbReference>
<evidence type="ECO:0000256" key="2">
    <source>
        <dbReference type="ARBA" id="ARBA00022741"/>
    </source>
</evidence>